<name>A0A8S4QVR9_9NEOP</name>
<protein>
    <recommendedName>
        <fullName evidence="7">Tetraspanin</fullName>
    </recommendedName>
</protein>
<keyword evidence="9" id="KW-1185">Reference proteome</keyword>
<feature type="transmembrane region" description="Helical" evidence="7">
    <location>
        <begin position="13"/>
        <end position="42"/>
    </location>
</feature>
<feature type="transmembrane region" description="Helical" evidence="7">
    <location>
        <begin position="224"/>
        <end position="253"/>
    </location>
</feature>
<evidence type="ECO:0000256" key="7">
    <source>
        <dbReference type="RuleBase" id="RU361218"/>
    </source>
</evidence>
<dbReference type="InterPro" id="IPR000301">
    <property type="entry name" value="Tetraspanin_animals"/>
</dbReference>
<evidence type="ECO:0000256" key="3">
    <source>
        <dbReference type="ARBA" id="ARBA00022692"/>
    </source>
</evidence>
<comment type="subcellular location">
    <subcellularLocation>
        <location evidence="1 7">Membrane</location>
        <topology evidence="1 7">Multi-pass membrane protein</topology>
    </subcellularLocation>
</comment>
<sequence>MARLGCGDNFMKYVLFFFNLAIVLLSAALLVLGVSILMKLPFVIEFVQLAPMLKLLSPEAIKIVAWGIIGVGAVMFFISFMGCCGAISESHCMVLMYAVSLIVIIIIEVAAGVVVYTQRDNIINNKMNSLAATIGKVSEMLAKFNGEIDNLPPMVLKEITTDKLILIQLTLTVQKEFHCCGINGPSDYTVMNSTLLPKNCCPDGNERCKVEKGHKGCWTKVKDYFTLVLGAAIGFVSVQVVTAIFGLCLVNGIKNKNSF</sequence>
<dbReference type="PANTHER" id="PTHR19282">
    <property type="entry name" value="TETRASPANIN"/>
    <property type="match status" value="1"/>
</dbReference>
<evidence type="ECO:0000256" key="1">
    <source>
        <dbReference type="ARBA" id="ARBA00004141"/>
    </source>
</evidence>
<evidence type="ECO:0000313" key="9">
    <source>
        <dbReference type="Proteomes" id="UP000838756"/>
    </source>
</evidence>
<dbReference type="PANTHER" id="PTHR19282:SF551">
    <property type="entry name" value="RE08073P-RELATED"/>
    <property type="match status" value="1"/>
</dbReference>
<dbReference type="EMBL" id="CAKXAJ010017978">
    <property type="protein sequence ID" value="CAH2217323.1"/>
    <property type="molecule type" value="Genomic_DNA"/>
</dbReference>
<dbReference type="SUPFAM" id="SSF48652">
    <property type="entry name" value="Tetraspanin"/>
    <property type="match status" value="1"/>
</dbReference>
<dbReference type="CDD" id="cd03127">
    <property type="entry name" value="tetraspanin_LEL"/>
    <property type="match status" value="1"/>
</dbReference>
<reference evidence="8" key="1">
    <citation type="submission" date="2022-03" db="EMBL/GenBank/DDBJ databases">
        <authorList>
            <person name="Lindestad O."/>
        </authorList>
    </citation>
    <scope>NUCLEOTIDE SEQUENCE</scope>
</reference>
<dbReference type="Gene3D" id="1.10.1450.10">
    <property type="entry name" value="Tetraspanin"/>
    <property type="match status" value="1"/>
</dbReference>
<evidence type="ECO:0000256" key="2">
    <source>
        <dbReference type="ARBA" id="ARBA00006840"/>
    </source>
</evidence>
<evidence type="ECO:0000256" key="4">
    <source>
        <dbReference type="ARBA" id="ARBA00022989"/>
    </source>
</evidence>
<gene>
    <name evidence="8" type="primary">jg5633</name>
    <name evidence="8" type="ORF">PAEG_LOCUS5237</name>
</gene>
<feature type="disulfide bond" evidence="6">
    <location>
        <begin position="179"/>
        <end position="217"/>
    </location>
</feature>
<dbReference type="InterPro" id="IPR018499">
    <property type="entry name" value="Tetraspanin/Peripherin"/>
</dbReference>
<keyword evidence="3 7" id="KW-0812">Transmembrane</keyword>
<dbReference type="AlphaFoldDB" id="A0A8S4QVR9"/>
<feature type="transmembrane region" description="Helical" evidence="7">
    <location>
        <begin position="94"/>
        <end position="117"/>
    </location>
</feature>
<dbReference type="PIRSF" id="PIRSF002419">
    <property type="entry name" value="Tetraspanin"/>
    <property type="match status" value="1"/>
</dbReference>
<dbReference type="Proteomes" id="UP000838756">
    <property type="component" value="Unassembled WGS sequence"/>
</dbReference>
<feature type="transmembrane region" description="Helical" evidence="7">
    <location>
        <begin position="63"/>
        <end position="88"/>
    </location>
</feature>
<comment type="caution">
    <text evidence="8">The sequence shown here is derived from an EMBL/GenBank/DDBJ whole genome shotgun (WGS) entry which is preliminary data.</text>
</comment>
<evidence type="ECO:0000256" key="5">
    <source>
        <dbReference type="ARBA" id="ARBA00023136"/>
    </source>
</evidence>
<dbReference type="PRINTS" id="PR00259">
    <property type="entry name" value="TMFOUR"/>
</dbReference>
<dbReference type="InterPro" id="IPR008952">
    <property type="entry name" value="Tetraspanin_EC2_sf"/>
</dbReference>
<accession>A0A8S4QVR9</accession>
<comment type="similarity">
    <text evidence="2 7">Belongs to the tetraspanin (TM4SF) family.</text>
</comment>
<keyword evidence="6" id="KW-1015">Disulfide bond</keyword>
<dbReference type="OrthoDB" id="6929127at2759"/>
<dbReference type="Pfam" id="PF00335">
    <property type="entry name" value="Tetraspanin"/>
    <property type="match status" value="1"/>
</dbReference>
<evidence type="ECO:0000256" key="6">
    <source>
        <dbReference type="PIRSR" id="PIRSR002419-1"/>
    </source>
</evidence>
<dbReference type="InterPro" id="IPR018503">
    <property type="entry name" value="Tetraspanin_CS"/>
</dbReference>
<dbReference type="PROSITE" id="PS00421">
    <property type="entry name" value="TM4_1"/>
    <property type="match status" value="1"/>
</dbReference>
<dbReference type="GO" id="GO:0005886">
    <property type="term" value="C:plasma membrane"/>
    <property type="evidence" value="ECO:0007669"/>
    <property type="project" value="TreeGrafter"/>
</dbReference>
<evidence type="ECO:0000313" key="8">
    <source>
        <dbReference type="EMBL" id="CAH2217323.1"/>
    </source>
</evidence>
<feature type="disulfide bond" evidence="6">
    <location>
        <begin position="180"/>
        <end position="200"/>
    </location>
</feature>
<keyword evidence="4 7" id="KW-1133">Transmembrane helix</keyword>
<keyword evidence="5 7" id="KW-0472">Membrane</keyword>
<organism evidence="8 9">
    <name type="scientific">Pararge aegeria aegeria</name>
    <dbReference type="NCBI Taxonomy" id="348720"/>
    <lineage>
        <taxon>Eukaryota</taxon>
        <taxon>Metazoa</taxon>
        <taxon>Ecdysozoa</taxon>
        <taxon>Arthropoda</taxon>
        <taxon>Hexapoda</taxon>
        <taxon>Insecta</taxon>
        <taxon>Pterygota</taxon>
        <taxon>Neoptera</taxon>
        <taxon>Endopterygota</taxon>
        <taxon>Lepidoptera</taxon>
        <taxon>Glossata</taxon>
        <taxon>Ditrysia</taxon>
        <taxon>Papilionoidea</taxon>
        <taxon>Nymphalidae</taxon>
        <taxon>Satyrinae</taxon>
        <taxon>Satyrini</taxon>
        <taxon>Parargina</taxon>
        <taxon>Pararge</taxon>
    </lineage>
</organism>
<proteinExistence type="inferred from homology"/>